<dbReference type="RefSeq" id="WP_345082928.1">
    <property type="nucleotide sequence ID" value="NZ_BAABFA010000014.1"/>
</dbReference>
<dbReference type="PROSITE" id="PS51257">
    <property type="entry name" value="PROKAR_LIPOPROTEIN"/>
    <property type="match status" value="1"/>
</dbReference>
<name>A0ABP8NG87_9BACT</name>
<keyword evidence="2" id="KW-1185">Reference proteome</keyword>
<reference evidence="2" key="1">
    <citation type="journal article" date="2019" name="Int. J. Syst. Evol. Microbiol.">
        <title>The Global Catalogue of Microorganisms (GCM) 10K type strain sequencing project: providing services to taxonomists for standard genome sequencing and annotation.</title>
        <authorList>
            <consortium name="The Broad Institute Genomics Platform"/>
            <consortium name="The Broad Institute Genome Sequencing Center for Infectious Disease"/>
            <person name="Wu L."/>
            <person name="Ma J."/>
        </authorList>
    </citation>
    <scope>NUCLEOTIDE SEQUENCE [LARGE SCALE GENOMIC DNA]</scope>
    <source>
        <strain evidence="2">JCM 32105</strain>
    </source>
</reference>
<gene>
    <name evidence="1" type="ORF">GCM10023093_21530</name>
</gene>
<comment type="caution">
    <text evidence="1">The sequence shown here is derived from an EMBL/GenBank/DDBJ whole genome shotgun (WGS) entry which is preliminary data.</text>
</comment>
<organism evidence="1 2">
    <name type="scientific">Nemorincola caseinilytica</name>
    <dbReference type="NCBI Taxonomy" id="2054315"/>
    <lineage>
        <taxon>Bacteria</taxon>
        <taxon>Pseudomonadati</taxon>
        <taxon>Bacteroidota</taxon>
        <taxon>Chitinophagia</taxon>
        <taxon>Chitinophagales</taxon>
        <taxon>Chitinophagaceae</taxon>
        <taxon>Nemorincola</taxon>
    </lineage>
</organism>
<evidence type="ECO:0000313" key="2">
    <source>
        <dbReference type="Proteomes" id="UP001500067"/>
    </source>
</evidence>
<proteinExistence type="predicted"/>
<sequence>MKNLFTLLLALVVLVSISSCGRTIYRGKYLKSGKYTNAKERYHFWHKHGAKPRKHYGGYW</sequence>
<evidence type="ECO:0000313" key="1">
    <source>
        <dbReference type="EMBL" id="GAA4466822.1"/>
    </source>
</evidence>
<protein>
    <submittedName>
        <fullName evidence="1">Uncharacterized protein</fullName>
    </submittedName>
</protein>
<dbReference type="EMBL" id="BAABFA010000014">
    <property type="protein sequence ID" value="GAA4466822.1"/>
    <property type="molecule type" value="Genomic_DNA"/>
</dbReference>
<dbReference type="Proteomes" id="UP001500067">
    <property type="component" value="Unassembled WGS sequence"/>
</dbReference>
<accession>A0ABP8NG87</accession>